<feature type="compositionally biased region" description="Pro residues" evidence="1">
    <location>
        <begin position="16"/>
        <end position="75"/>
    </location>
</feature>
<dbReference type="EMBL" id="JAUIQD010000001">
    <property type="protein sequence ID" value="KAK3363795.1"/>
    <property type="molecule type" value="Genomic_DNA"/>
</dbReference>
<reference evidence="2" key="1">
    <citation type="journal article" date="2023" name="Mol. Phylogenet. Evol.">
        <title>Genome-scale phylogeny and comparative genomics of the fungal order Sordariales.</title>
        <authorList>
            <person name="Hensen N."/>
            <person name="Bonometti L."/>
            <person name="Westerberg I."/>
            <person name="Brannstrom I.O."/>
            <person name="Guillou S."/>
            <person name="Cros-Aarteil S."/>
            <person name="Calhoun S."/>
            <person name="Haridas S."/>
            <person name="Kuo A."/>
            <person name="Mondo S."/>
            <person name="Pangilinan J."/>
            <person name="Riley R."/>
            <person name="LaButti K."/>
            <person name="Andreopoulos B."/>
            <person name="Lipzen A."/>
            <person name="Chen C."/>
            <person name="Yan M."/>
            <person name="Daum C."/>
            <person name="Ng V."/>
            <person name="Clum A."/>
            <person name="Steindorff A."/>
            <person name="Ohm R.A."/>
            <person name="Martin F."/>
            <person name="Silar P."/>
            <person name="Natvig D.O."/>
            <person name="Lalanne C."/>
            <person name="Gautier V."/>
            <person name="Ament-Velasquez S.L."/>
            <person name="Kruys A."/>
            <person name="Hutchinson M.I."/>
            <person name="Powell A.J."/>
            <person name="Barry K."/>
            <person name="Miller A.N."/>
            <person name="Grigoriev I.V."/>
            <person name="Debuchy R."/>
            <person name="Gladieux P."/>
            <person name="Hiltunen Thoren M."/>
            <person name="Johannesson H."/>
        </authorList>
    </citation>
    <scope>NUCLEOTIDE SEQUENCE</scope>
    <source>
        <strain evidence="2">CBS 955.72</strain>
    </source>
</reference>
<proteinExistence type="predicted"/>
<comment type="caution">
    <text evidence="2">The sequence shown here is derived from an EMBL/GenBank/DDBJ whole genome shotgun (WGS) entry which is preliminary data.</text>
</comment>
<evidence type="ECO:0000256" key="1">
    <source>
        <dbReference type="SAM" id="MobiDB-lite"/>
    </source>
</evidence>
<feature type="compositionally biased region" description="Low complexity" evidence="1">
    <location>
        <begin position="76"/>
        <end position="89"/>
    </location>
</feature>
<accession>A0AAJ0MKG7</accession>
<organism evidence="2 3">
    <name type="scientific">Lasiosphaeria hispida</name>
    <dbReference type="NCBI Taxonomy" id="260671"/>
    <lineage>
        <taxon>Eukaryota</taxon>
        <taxon>Fungi</taxon>
        <taxon>Dikarya</taxon>
        <taxon>Ascomycota</taxon>
        <taxon>Pezizomycotina</taxon>
        <taxon>Sordariomycetes</taxon>
        <taxon>Sordariomycetidae</taxon>
        <taxon>Sordariales</taxon>
        <taxon>Lasiosphaeriaceae</taxon>
        <taxon>Lasiosphaeria</taxon>
    </lineage>
</organism>
<name>A0AAJ0MKG7_9PEZI</name>
<reference evidence="2" key="2">
    <citation type="submission" date="2023-06" db="EMBL/GenBank/DDBJ databases">
        <authorList>
            <consortium name="Lawrence Berkeley National Laboratory"/>
            <person name="Haridas S."/>
            <person name="Hensen N."/>
            <person name="Bonometti L."/>
            <person name="Westerberg I."/>
            <person name="Brannstrom I.O."/>
            <person name="Guillou S."/>
            <person name="Cros-Aarteil S."/>
            <person name="Calhoun S."/>
            <person name="Kuo A."/>
            <person name="Mondo S."/>
            <person name="Pangilinan J."/>
            <person name="Riley R."/>
            <person name="Labutti K."/>
            <person name="Andreopoulos B."/>
            <person name="Lipzen A."/>
            <person name="Chen C."/>
            <person name="Yanf M."/>
            <person name="Daum C."/>
            <person name="Ng V."/>
            <person name="Clum A."/>
            <person name="Steindorff A."/>
            <person name="Ohm R."/>
            <person name="Martin F."/>
            <person name="Silar P."/>
            <person name="Natvig D."/>
            <person name="Lalanne C."/>
            <person name="Gautier V."/>
            <person name="Ament-Velasquez S.L."/>
            <person name="Kruys A."/>
            <person name="Hutchinson M.I."/>
            <person name="Powell A.J."/>
            <person name="Barry K."/>
            <person name="Miller A.N."/>
            <person name="Grigoriev I.V."/>
            <person name="Debuchy R."/>
            <person name="Gladieux P."/>
            <person name="Thoren M.H."/>
            <person name="Johannesson H."/>
        </authorList>
    </citation>
    <scope>NUCLEOTIDE SEQUENCE</scope>
    <source>
        <strain evidence="2">CBS 955.72</strain>
    </source>
</reference>
<dbReference type="Proteomes" id="UP001275084">
    <property type="component" value="Unassembled WGS sequence"/>
</dbReference>
<gene>
    <name evidence="2" type="ORF">B0T25DRAFT_627832</name>
</gene>
<dbReference type="AlphaFoldDB" id="A0AAJ0MKG7"/>
<sequence>MCRHPPLTPSTRPASPASPAPPAPPTPPALPALPPPAPLPAPPPAPPPSPPPAPPPAVASPPTPPPPSPPPPPAPTLRSSPRPTLPSSSKELDVKEFVLQSDKRPVARFLYFDFIMALVRTKDIQRYGWNEGWASYPAVSGESIRSANVARADLDGGDIQFPAIVFQATLDEIGAGADITEAAIKLLIDEYSKGALDITSTAKEKEMILLEKRARELVSQLVICQANPSATDSNASSGQADPAILNCSTSLRRSAAIDDSATSISRHDPDLRFLTQDAYSMLRKDKLLKPVVRNHEDYFYTDLWPRGLNDARSDDAKTSVNGPPMPTMQKRRPLRRMRPCGQLWLPPSRLRWWQWRRFFSQMGRQLGMFSS</sequence>
<feature type="region of interest" description="Disordered" evidence="1">
    <location>
        <begin position="312"/>
        <end position="333"/>
    </location>
</feature>
<protein>
    <submittedName>
        <fullName evidence="2">Uncharacterized protein</fullName>
    </submittedName>
</protein>
<feature type="region of interest" description="Disordered" evidence="1">
    <location>
        <begin position="1"/>
        <end position="89"/>
    </location>
</feature>
<keyword evidence="3" id="KW-1185">Reference proteome</keyword>
<evidence type="ECO:0000313" key="3">
    <source>
        <dbReference type="Proteomes" id="UP001275084"/>
    </source>
</evidence>
<evidence type="ECO:0000313" key="2">
    <source>
        <dbReference type="EMBL" id="KAK3363795.1"/>
    </source>
</evidence>